<feature type="chain" id="PRO_5045454494" evidence="2">
    <location>
        <begin position="20"/>
        <end position="328"/>
    </location>
</feature>
<dbReference type="CDD" id="cd07012">
    <property type="entry name" value="PBP2_Bug_TTT"/>
    <property type="match status" value="1"/>
</dbReference>
<evidence type="ECO:0000256" key="2">
    <source>
        <dbReference type="SAM" id="SignalP"/>
    </source>
</evidence>
<proteinExistence type="inferred from homology"/>
<dbReference type="Gene3D" id="3.40.190.10">
    <property type="entry name" value="Periplasmic binding protein-like II"/>
    <property type="match status" value="1"/>
</dbReference>
<dbReference type="PANTHER" id="PTHR42928">
    <property type="entry name" value="TRICARBOXYLATE-BINDING PROTEIN"/>
    <property type="match status" value="1"/>
</dbReference>
<sequence>MTVSRRTCLQAGVAAAAGAWLGASPSLSLASKAFPTRAIKLVVAFPAGGPTDLTMRQLAENASKILGQPIIVENRPGASGSLPAAQLQSTVADGYTIAQLPMSVMRLPFTTGLKWNPVDDLSYILNVTGYAFCMVASTQSGLKNWQEVVAWAKANPGKLTIGNTGTYTSPHVTSAIIAQQLGLDVVHVPYKGSAELMRATMAGEVMVGADTSAVIPYVDQGRMVALNVWTEKRLPTLPNTPTLIELGLPTTQYSPFGLVGPKGMPADVLTRLHDAFKQAMEMDSYQAMLQRFEMLPIYMNSQSYRQFAVESTAKEKAALAKLGPMAGA</sequence>
<protein>
    <submittedName>
        <fullName evidence="3">Tripartite tricarboxylate transporter substrate binding protein</fullName>
    </submittedName>
</protein>
<dbReference type="EMBL" id="JBGJLR010000004">
    <property type="protein sequence ID" value="MEZ2738928.1"/>
    <property type="molecule type" value="Genomic_DNA"/>
</dbReference>
<evidence type="ECO:0000313" key="3">
    <source>
        <dbReference type="EMBL" id="MEZ2738928.1"/>
    </source>
</evidence>
<dbReference type="InterPro" id="IPR006311">
    <property type="entry name" value="TAT_signal"/>
</dbReference>
<dbReference type="PIRSF" id="PIRSF017082">
    <property type="entry name" value="YflP"/>
    <property type="match status" value="1"/>
</dbReference>
<gene>
    <name evidence="3" type="ORF">ACBP88_05530</name>
</gene>
<dbReference type="InterPro" id="IPR005064">
    <property type="entry name" value="BUG"/>
</dbReference>
<accession>A0ABV4IEW0</accession>
<dbReference type="Pfam" id="PF03401">
    <property type="entry name" value="TctC"/>
    <property type="match status" value="1"/>
</dbReference>
<dbReference type="PANTHER" id="PTHR42928:SF5">
    <property type="entry name" value="BLR1237 PROTEIN"/>
    <property type="match status" value="1"/>
</dbReference>
<dbReference type="Gene3D" id="3.40.190.150">
    <property type="entry name" value="Bordetella uptake gene, domain 1"/>
    <property type="match status" value="1"/>
</dbReference>
<keyword evidence="2" id="KW-0732">Signal</keyword>
<dbReference type="InterPro" id="IPR042100">
    <property type="entry name" value="Bug_dom1"/>
</dbReference>
<comment type="similarity">
    <text evidence="1">Belongs to the UPF0065 (bug) family.</text>
</comment>
<dbReference type="RefSeq" id="WP_370891189.1">
    <property type="nucleotide sequence ID" value="NZ_JBGJLT010000004.1"/>
</dbReference>
<dbReference type="SUPFAM" id="SSF53850">
    <property type="entry name" value="Periplasmic binding protein-like II"/>
    <property type="match status" value="1"/>
</dbReference>
<dbReference type="PROSITE" id="PS51318">
    <property type="entry name" value="TAT"/>
    <property type="match status" value="1"/>
</dbReference>
<feature type="signal peptide" evidence="2">
    <location>
        <begin position="1"/>
        <end position="19"/>
    </location>
</feature>
<reference evidence="3 4" key="1">
    <citation type="submission" date="2024-08" db="EMBL/GenBank/DDBJ databases">
        <authorList>
            <person name="Feng Z."/>
            <person name="Ronholm J."/>
        </authorList>
    </citation>
    <scope>NUCLEOTIDE SEQUENCE [LARGE SCALE GENOMIC DNA]</scope>
    <source>
        <strain evidence="3 4">4-AB0-8</strain>
    </source>
</reference>
<evidence type="ECO:0000313" key="4">
    <source>
        <dbReference type="Proteomes" id="UP001567350"/>
    </source>
</evidence>
<comment type="caution">
    <text evidence="3">The sequence shown here is derived from an EMBL/GenBank/DDBJ whole genome shotgun (WGS) entry which is preliminary data.</text>
</comment>
<dbReference type="Proteomes" id="UP001567350">
    <property type="component" value="Unassembled WGS sequence"/>
</dbReference>
<keyword evidence="4" id="KW-1185">Reference proteome</keyword>
<evidence type="ECO:0000256" key="1">
    <source>
        <dbReference type="ARBA" id="ARBA00006987"/>
    </source>
</evidence>
<name>A0ABV4IEW0_9BURK</name>
<organism evidence="3 4">
    <name type="scientific">Comamonas jiangduensis</name>
    <dbReference type="NCBI Taxonomy" id="1194168"/>
    <lineage>
        <taxon>Bacteria</taxon>
        <taxon>Pseudomonadati</taxon>
        <taxon>Pseudomonadota</taxon>
        <taxon>Betaproteobacteria</taxon>
        <taxon>Burkholderiales</taxon>
        <taxon>Comamonadaceae</taxon>
        <taxon>Comamonas</taxon>
    </lineage>
</organism>